<evidence type="ECO:0000256" key="7">
    <source>
        <dbReference type="ARBA" id="ARBA00023235"/>
    </source>
</evidence>
<dbReference type="NCBIfam" id="TIGR00218">
    <property type="entry name" value="manA"/>
    <property type="match status" value="1"/>
</dbReference>
<evidence type="ECO:0000259" key="12">
    <source>
        <dbReference type="Pfam" id="PF20511"/>
    </source>
</evidence>
<dbReference type="GO" id="GO:0004476">
    <property type="term" value="F:mannose-6-phosphate isomerase activity"/>
    <property type="evidence" value="ECO:0007669"/>
    <property type="project" value="UniProtKB-EC"/>
</dbReference>
<gene>
    <name evidence="14" type="ORF">HHI36_011093</name>
</gene>
<evidence type="ECO:0000256" key="3">
    <source>
        <dbReference type="ARBA" id="ARBA00010772"/>
    </source>
</evidence>
<feature type="domain" description="Phosphomannose isomerase type I helical insertion" evidence="13">
    <location>
        <begin position="172"/>
        <end position="236"/>
    </location>
</feature>
<dbReference type="Pfam" id="PF20512">
    <property type="entry name" value="PMI_typeI_hel"/>
    <property type="match status" value="1"/>
</dbReference>
<comment type="cofactor">
    <cofactor evidence="11">
        <name>Zn(2+)</name>
        <dbReference type="ChEBI" id="CHEBI:29105"/>
    </cofactor>
    <text evidence="11">Binds 1 zinc ion per subunit.</text>
</comment>
<dbReference type="EMBL" id="JABFTP020000001">
    <property type="protein sequence ID" value="KAL3266943.1"/>
    <property type="molecule type" value="Genomic_DNA"/>
</dbReference>
<keyword evidence="15" id="KW-1185">Reference proteome</keyword>
<dbReference type="PROSITE" id="PS00966">
    <property type="entry name" value="PMI_I_2"/>
    <property type="match status" value="1"/>
</dbReference>
<dbReference type="InterPro" id="IPR014710">
    <property type="entry name" value="RmlC-like_jellyroll"/>
</dbReference>
<evidence type="ECO:0000256" key="10">
    <source>
        <dbReference type="PIRSR" id="PIRSR001480-1"/>
    </source>
</evidence>
<evidence type="ECO:0000256" key="9">
    <source>
        <dbReference type="ARBA" id="ARBA00030762"/>
    </source>
</evidence>
<keyword evidence="7" id="KW-0413">Isomerase</keyword>
<dbReference type="PRINTS" id="PR00714">
    <property type="entry name" value="MAN6PISMRASE"/>
</dbReference>
<dbReference type="InterPro" id="IPR018050">
    <property type="entry name" value="Pmannose_isomerase-type1_CS"/>
</dbReference>
<accession>A0ABD2MKQ8</accession>
<dbReference type="InterPro" id="IPR011051">
    <property type="entry name" value="RmlC_Cupin_sf"/>
</dbReference>
<dbReference type="Proteomes" id="UP001516400">
    <property type="component" value="Unassembled WGS sequence"/>
</dbReference>
<feature type="domain" description="Phosphomannose isomerase type I catalytic" evidence="12">
    <location>
        <begin position="2"/>
        <end position="144"/>
    </location>
</feature>
<comment type="similarity">
    <text evidence="3">Belongs to the mannose-6-phosphate isomerase type 1 family.</text>
</comment>
<reference evidence="14 15" key="1">
    <citation type="journal article" date="2021" name="BMC Biol.">
        <title>Horizontally acquired antibacterial genes associated with adaptive radiation of ladybird beetles.</title>
        <authorList>
            <person name="Li H.S."/>
            <person name="Tang X.F."/>
            <person name="Huang Y.H."/>
            <person name="Xu Z.Y."/>
            <person name="Chen M.L."/>
            <person name="Du X.Y."/>
            <person name="Qiu B.Y."/>
            <person name="Chen P.T."/>
            <person name="Zhang W."/>
            <person name="Slipinski A."/>
            <person name="Escalona H.E."/>
            <person name="Waterhouse R.M."/>
            <person name="Zwick A."/>
            <person name="Pang H."/>
        </authorList>
    </citation>
    <scope>NUCLEOTIDE SEQUENCE [LARGE SCALE GENOMIC DNA]</scope>
    <source>
        <strain evidence="14">SYSU2018</strain>
    </source>
</reference>
<dbReference type="PIRSF" id="PIRSF001480">
    <property type="entry name" value="Mannose-6-phosphate_isomerase"/>
    <property type="match status" value="1"/>
</dbReference>
<evidence type="ECO:0000256" key="5">
    <source>
        <dbReference type="ARBA" id="ARBA00022723"/>
    </source>
</evidence>
<dbReference type="InterPro" id="IPR046458">
    <property type="entry name" value="PMI_typeI_hel"/>
</dbReference>
<keyword evidence="6 11" id="KW-0862">Zinc</keyword>
<dbReference type="InterPro" id="IPR016305">
    <property type="entry name" value="Mannose-6-P_Isomerase"/>
</dbReference>
<evidence type="ECO:0000313" key="15">
    <source>
        <dbReference type="Proteomes" id="UP001516400"/>
    </source>
</evidence>
<dbReference type="GO" id="GO:0046872">
    <property type="term" value="F:metal ion binding"/>
    <property type="evidence" value="ECO:0007669"/>
    <property type="project" value="UniProtKB-KW"/>
</dbReference>
<evidence type="ECO:0000256" key="11">
    <source>
        <dbReference type="PIRSR" id="PIRSR001480-2"/>
    </source>
</evidence>
<dbReference type="FunFam" id="2.60.120.10:FF:000044">
    <property type="entry name" value="Mannose-6-phosphate isomerase"/>
    <property type="match status" value="1"/>
</dbReference>
<dbReference type="InterPro" id="IPR001250">
    <property type="entry name" value="Man6P_Isoase-1"/>
</dbReference>
<evidence type="ECO:0000256" key="8">
    <source>
        <dbReference type="ARBA" id="ARBA00029741"/>
    </source>
</evidence>
<dbReference type="InterPro" id="IPR046457">
    <property type="entry name" value="PMI_typeI_cat"/>
</dbReference>
<evidence type="ECO:0000256" key="4">
    <source>
        <dbReference type="ARBA" id="ARBA00011956"/>
    </source>
</evidence>
<protein>
    <recommendedName>
        <fullName evidence="4">mannose-6-phosphate isomerase</fullName>
        <ecNumber evidence="4">5.3.1.8</ecNumber>
    </recommendedName>
    <alternativeName>
        <fullName evidence="8">Phosphohexomutase</fullName>
    </alternativeName>
    <alternativeName>
        <fullName evidence="9">Phosphomannose isomerase</fullName>
    </alternativeName>
</protein>
<dbReference type="Pfam" id="PF20511">
    <property type="entry name" value="PMI_typeI_cat"/>
    <property type="match status" value="1"/>
</dbReference>
<feature type="binding site" evidence="11">
    <location>
        <position position="128"/>
    </location>
    <ligand>
        <name>Zn(2+)</name>
        <dbReference type="ChEBI" id="CHEBI:29105"/>
    </ligand>
</feature>
<feature type="binding site" evidence="11">
    <location>
        <position position="101"/>
    </location>
    <ligand>
        <name>Zn(2+)</name>
        <dbReference type="ChEBI" id="CHEBI:29105"/>
    </ligand>
</feature>
<dbReference type="Gene3D" id="1.10.441.10">
    <property type="entry name" value="Phosphomannose Isomerase, domain 2"/>
    <property type="match status" value="1"/>
</dbReference>
<dbReference type="CDD" id="cd07011">
    <property type="entry name" value="cupin_PMI_type_I_N"/>
    <property type="match status" value="1"/>
</dbReference>
<keyword evidence="5 11" id="KW-0479">Metal-binding</keyword>
<dbReference type="SUPFAM" id="SSF51182">
    <property type="entry name" value="RmlC-like cupins"/>
    <property type="match status" value="1"/>
</dbReference>
<dbReference type="EC" id="5.3.1.8" evidence="4"/>
<dbReference type="PANTHER" id="PTHR10309">
    <property type="entry name" value="MANNOSE-6-PHOSPHATE ISOMERASE"/>
    <property type="match status" value="1"/>
</dbReference>
<feature type="active site" evidence="10">
    <location>
        <position position="274"/>
    </location>
</feature>
<feature type="binding site" evidence="11">
    <location>
        <position position="103"/>
    </location>
    <ligand>
        <name>Zn(2+)</name>
        <dbReference type="ChEBI" id="CHEBI:29105"/>
    </ligand>
</feature>
<evidence type="ECO:0000256" key="1">
    <source>
        <dbReference type="ARBA" id="ARBA00000757"/>
    </source>
</evidence>
<evidence type="ECO:0000259" key="13">
    <source>
        <dbReference type="Pfam" id="PF20512"/>
    </source>
</evidence>
<comment type="pathway">
    <text evidence="2">Nucleotide-sugar biosynthesis; GDP-alpha-D-mannose biosynthesis; alpha-D-mannose 1-phosphate from D-fructose 6-phosphate: step 1/2.</text>
</comment>
<dbReference type="AlphaFoldDB" id="A0ABD2MKQ8"/>
<evidence type="ECO:0000256" key="6">
    <source>
        <dbReference type="ARBA" id="ARBA00022833"/>
    </source>
</evidence>
<name>A0ABD2MKQ8_9CUCU</name>
<proteinExistence type="inferred from homology"/>
<evidence type="ECO:0000256" key="2">
    <source>
        <dbReference type="ARBA" id="ARBA00004666"/>
    </source>
</evidence>
<organism evidence="14 15">
    <name type="scientific">Cryptolaemus montrouzieri</name>
    <dbReference type="NCBI Taxonomy" id="559131"/>
    <lineage>
        <taxon>Eukaryota</taxon>
        <taxon>Metazoa</taxon>
        <taxon>Ecdysozoa</taxon>
        <taxon>Arthropoda</taxon>
        <taxon>Hexapoda</taxon>
        <taxon>Insecta</taxon>
        <taxon>Pterygota</taxon>
        <taxon>Neoptera</taxon>
        <taxon>Endopterygota</taxon>
        <taxon>Coleoptera</taxon>
        <taxon>Polyphaga</taxon>
        <taxon>Cucujiformia</taxon>
        <taxon>Coccinelloidea</taxon>
        <taxon>Coccinellidae</taxon>
        <taxon>Scymninae</taxon>
        <taxon>Scymnini</taxon>
        <taxon>Cryptolaemus</taxon>
    </lineage>
</organism>
<feature type="binding site" evidence="11">
    <location>
        <position position="255"/>
    </location>
    <ligand>
        <name>Zn(2+)</name>
        <dbReference type="ChEBI" id="CHEBI:29105"/>
    </ligand>
</feature>
<sequence length="392" mass="44245">MELVCGVQNYEWGKIGVHSLVATLLKSSNPKSKIQKSTPYAELWMGCHPSMPSKTKKGNEVLQNFIERNPSVLGQKVIDKYGKQLPFLFKVLSINKALSIQAHPSKKLAEMLHAKQPDIYKDDNYKPEMAIALTPFEALCGFRPICEIRAFLKAVPELRSLIPSASVIDDFELVKTAFRSVLQNPKEKIEEEINNLLDRLSKIENEEQKNFENVKLIQHLSKEFPGDVGIFMVYFLNYIQLKEGEAIFLAECEPHAYISGDCVECMACSDNVVRAGLTPKFIDVETLVSMLTYHCNPAEEKIFWPHPEDTFTQVFKPPVPDFAVARIRIPAETVKHTLIKRQTASILIVIAGQGISGDIHFVPGRVVFVPAEQEISILLEENMDIFQAFVNI</sequence>
<dbReference type="Gene3D" id="2.60.120.10">
    <property type="entry name" value="Jelly Rolls"/>
    <property type="match status" value="2"/>
</dbReference>
<comment type="catalytic activity">
    <reaction evidence="1">
        <text>D-mannose 6-phosphate = D-fructose 6-phosphate</text>
        <dbReference type="Rhea" id="RHEA:12356"/>
        <dbReference type="ChEBI" id="CHEBI:58735"/>
        <dbReference type="ChEBI" id="CHEBI:61527"/>
        <dbReference type="EC" id="5.3.1.8"/>
    </reaction>
</comment>
<comment type="caution">
    <text evidence="14">The sequence shown here is derived from an EMBL/GenBank/DDBJ whole genome shotgun (WGS) entry which is preliminary data.</text>
</comment>
<dbReference type="PANTHER" id="PTHR10309:SF0">
    <property type="entry name" value="MANNOSE-6-PHOSPHATE ISOMERASE"/>
    <property type="match status" value="1"/>
</dbReference>
<evidence type="ECO:0000313" key="14">
    <source>
        <dbReference type="EMBL" id="KAL3266943.1"/>
    </source>
</evidence>